<dbReference type="GO" id="GO:0016298">
    <property type="term" value="F:lipase activity"/>
    <property type="evidence" value="ECO:0007669"/>
    <property type="project" value="InterPro"/>
</dbReference>
<dbReference type="InterPro" id="IPR029058">
    <property type="entry name" value="AB_hydrolase_fold"/>
</dbReference>
<comment type="subcellular location">
    <subcellularLocation>
        <location evidence="1">Secreted</location>
    </subcellularLocation>
</comment>
<dbReference type="Proteomes" id="UP000291343">
    <property type="component" value="Unassembled WGS sequence"/>
</dbReference>
<dbReference type="Gene3D" id="3.40.50.1820">
    <property type="entry name" value="alpha/beta hydrolase"/>
    <property type="match status" value="1"/>
</dbReference>
<comment type="similarity">
    <text evidence="2 4">Belongs to the AB hydrolase superfamily. Lipase family.</text>
</comment>
<dbReference type="InParanoid" id="A0A482XR29"/>
<dbReference type="PANTHER" id="PTHR11610">
    <property type="entry name" value="LIPASE"/>
    <property type="match status" value="1"/>
</dbReference>
<dbReference type="Pfam" id="PF00151">
    <property type="entry name" value="Lipase"/>
    <property type="match status" value="1"/>
</dbReference>
<feature type="domain" description="Lipase" evidence="5">
    <location>
        <begin position="35"/>
        <end position="272"/>
    </location>
</feature>
<dbReference type="PANTHER" id="PTHR11610:SF178">
    <property type="entry name" value="LIPASE MEMBER H-A-LIKE PROTEIN"/>
    <property type="match status" value="1"/>
</dbReference>
<dbReference type="GO" id="GO:0016042">
    <property type="term" value="P:lipid catabolic process"/>
    <property type="evidence" value="ECO:0007669"/>
    <property type="project" value="TreeGrafter"/>
</dbReference>
<name>A0A482XR29_LAOST</name>
<dbReference type="GO" id="GO:0005615">
    <property type="term" value="C:extracellular space"/>
    <property type="evidence" value="ECO:0007669"/>
    <property type="project" value="TreeGrafter"/>
</dbReference>
<reference evidence="6 7" key="1">
    <citation type="journal article" date="2017" name="Gigascience">
        <title>Genome sequence of the small brown planthopper, Laodelphax striatellus.</title>
        <authorList>
            <person name="Zhu J."/>
            <person name="Jiang F."/>
            <person name="Wang X."/>
            <person name="Yang P."/>
            <person name="Bao Y."/>
            <person name="Zhao W."/>
            <person name="Wang W."/>
            <person name="Lu H."/>
            <person name="Wang Q."/>
            <person name="Cui N."/>
            <person name="Li J."/>
            <person name="Chen X."/>
            <person name="Luo L."/>
            <person name="Yu J."/>
            <person name="Kang L."/>
            <person name="Cui F."/>
        </authorList>
    </citation>
    <scope>NUCLEOTIDE SEQUENCE [LARGE SCALE GENOMIC DNA]</scope>
    <source>
        <strain evidence="6">Lst14</strain>
    </source>
</reference>
<dbReference type="AlphaFoldDB" id="A0A482XR29"/>
<accession>A0A482XR29</accession>
<evidence type="ECO:0000313" key="6">
    <source>
        <dbReference type="EMBL" id="RZF48256.1"/>
    </source>
</evidence>
<evidence type="ECO:0000256" key="1">
    <source>
        <dbReference type="ARBA" id="ARBA00004613"/>
    </source>
</evidence>
<dbReference type="PRINTS" id="PR00821">
    <property type="entry name" value="TAGLIPASE"/>
</dbReference>
<gene>
    <name evidence="6" type="ORF">LSTR_LSTR006223</name>
</gene>
<evidence type="ECO:0000259" key="5">
    <source>
        <dbReference type="Pfam" id="PF00151"/>
    </source>
</evidence>
<dbReference type="EMBL" id="QKKF02002619">
    <property type="protein sequence ID" value="RZF48256.1"/>
    <property type="molecule type" value="Genomic_DNA"/>
</dbReference>
<keyword evidence="7" id="KW-1185">Reference proteome</keyword>
<dbReference type="OrthoDB" id="199913at2759"/>
<organism evidence="6 7">
    <name type="scientific">Laodelphax striatellus</name>
    <name type="common">Small brown planthopper</name>
    <name type="synonym">Delphax striatella</name>
    <dbReference type="NCBI Taxonomy" id="195883"/>
    <lineage>
        <taxon>Eukaryota</taxon>
        <taxon>Metazoa</taxon>
        <taxon>Ecdysozoa</taxon>
        <taxon>Arthropoda</taxon>
        <taxon>Hexapoda</taxon>
        <taxon>Insecta</taxon>
        <taxon>Pterygota</taxon>
        <taxon>Neoptera</taxon>
        <taxon>Paraneoptera</taxon>
        <taxon>Hemiptera</taxon>
        <taxon>Auchenorrhyncha</taxon>
        <taxon>Fulgoroidea</taxon>
        <taxon>Delphacidae</taxon>
        <taxon>Criomorphinae</taxon>
        <taxon>Laodelphax</taxon>
    </lineage>
</organism>
<evidence type="ECO:0000256" key="4">
    <source>
        <dbReference type="RuleBase" id="RU004262"/>
    </source>
</evidence>
<dbReference type="SUPFAM" id="SSF53474">
    <property type="entry name" value="alpha/beta-Hydrolases"/>
    <property type="match status" value="1"/>
</dbReference>
<evidence type="ECO:0000256" key="3">
    <source>
        <dbReference type="ARBA" id="ARBA00022525"/>
    </source>
</evidence>
<evidence type="ECO:0000256" key="2">
    <source>
        <dbReference type="ARBA" id="ARBA00010701"/>
    </source>
</evidence>
<evidence type="ECO:0000313" key="7">
    <source>
        <dbReference type="Proteomes" id="UP000291343"/>
    </source>
</evidence>
<dbReference type="FunCoup" id="A0A482XR29">
    <property type="interactions" value="9"/>
</dbReference>
<protein>
    <recommendedName>
        <fullName evidence="5">Lipase domain-containing protein</fullName>
    </recommendedName>
</protein>
<keyword evidence="3" id="KW-0964">Secreted</keyword>
<dbReference type="SMR" id="A0A482XR29"/>
<dbReference type="STRING" id="195883.A0A482XR29"/>
<proteinExistence type="inferred from homology"/>
<dbReference type="InterPro" id="IPR013818">
    <property type="entry name" value="Lipase"/>
</dbReference>
<sequence>MVKLALLQWLKKCREGKIITIETSYDELETIYVREANCKCVTHGWLSNDKSPSVSAIKDAYMDTISANIITVDWRVWADNYNYITSAEDTFDVGSIVADLLEYLIEGNFTEPSRIHIIGHSLGAHVSGSAGHNIIKMTKKKISRITGLDPAKPGFELAPLRYIDSEIVMLDKSQAEFLDVIHTCDNILGIYEGIGHADFYPNGGGHTQPGCSSFSVACSHGRAYDYFVQSILLMNSSKPHFVSTRCDTYSEFMNGACDGNPKNVMGEAVDQSVTGTFELITTADPPYAIEEKDNSLASSSYSSWFR</sequence>
<dbReference type="InterPro" id="IPR000734">
    <property type="entry name" value="TAG_lipase"/>
</dbReference>
<comment type="caution">
    <text evidence="6">The sequence shown here is derived from an EMBL/GenBank/DDBJ whole genome shotgun (WGS) entry which is preliminary data.</text>
</comment>